<dbReference type="EMBL" id="AP024110">
    <property type="protein sequence ID" value="BCM24515.1"/>
    <property type="molecule type" value="Genomic_DNA"/>
</dbReference>
<sequence>MKLISTITTALLTATIAITAQAHGPTPRKTDESVLIKTSPEAMWKKLSAACNIATWHPDVAKCEIINDTQHKITLKNGKSITEEIDEIAEADLTISYRLEGDIDVEALPISSLNGRIRLKAEDGGVRVTWIARYYRAFTGNEPPEGQDDEAAQTAIDQFVKTGLANLAATSQ</sequence>
<evidence type="ECO:0000313" key="3">
    <source>
        <dbReference type="Proteomes" id="UP000826722"/>
    </source>
</evidence>
<dbReference type="SUPFAM" id="SSF55961">
    <property type="entry name" value="Bet v1-like"/>
    <property type="match status" value="1"/>
</dbReference>
<dbReference type="Gene3D" id="3.30.530.20">
    <property type="match status" value="1"/>
</dbReference>
<keyword evidence="1" id="KW-0732">Signal</keyword>
<organism evidence="2 3">
    <name type="scientific">Methyloradius palustris</name>
    <dbReference type="NCBI Taxonomy" id="2778876"/>
    <lineage>
        <taxon>Bacteria</taxon>
        <taxon>Pseudomonadati</taxon>
        <taxon>Pseudomonadota</taxon>
        <taxon>Betaproteobacteria</taxon>
        <taxon>Nitrosomonadales</taxon>
        <taxon>Methylophilaceae</taxon>
        <taxon>Methyloradius</taxon>
    </lineage>
</organism>
<dbReference type="RefSeq" id="WP_221765039.1">
    <property type="nucleotide sequence ID" value="NZ_AP024110.1"/>
</dbReference>
<dbReference type="KEGG" id="mpau:ZMTM_07740"/>
<dbReference type="Proteomes" id="UP000826722">
    <property type="component" value="Chromosome"/>
</dbReference>
<evidence type="ECO:0000256" key="1">
    <source>
        <dbReference type="SAM" id="SignalP"/>
    </source>
</evidence>
<dbReference type="Pfam" id="PF10604">
    <property type="entry name" value="Polyketide_cyc2"/>
    <property type="match status" value="1"/>
</dbReference>
<evidence type="ECO:0008006" key="4">
    <source>
        <dbReference type="Google" id="ProtNLM"/>
    </source>
</evidence>
<keyword evidence="3" id="KW-1185">Reference proteome</keyword>
<name>A0A8D5FZC7_9PROT</name>
<evidence type="ECO:0000313" key="2">
    <source>
        <dbReference type="EMBL" id="BCM24515.1"/>
    </source>
</evidence>
<protein>
    <recommendedName>
        <fullName evidence="4">MxaD protein</fullName>
    </recommendedName>
</protein>
<dbReference type="PANTHER" id="PTHR39332">
    <property type="entry name" value="BLL4707 PROTEIN"/>
    <property type="match status" value="1"/>
</dbReference>
<proteinExistence type="predicted"/>
<dbReference type="AlphaFoldDB" id="A0A8D5FZC7"/>
<feature type="chain" id="PRO_5034367895" description="MxaD protein" evidence="1">
    <location>
        <begin position="23"/>
        <end position="172"/>
    </location>
</feature>
<dbReference type="PANTHER" id="PTHR39332:SF7">
    <property type="entry name" value="SRPBCC FAMILY PROTEIN"/>
    <property type="match status" value="1"/>
</dbReference>
<reference evidence="2" key="1">
    <citation type="journal article" date="2021" name="Arch. Microbiol.">
        <title>Methyloradius palustris gen. nov., sp. nov., a methanol-oxidizing bacterium isolated from snow.</title>
        <authorList>
            <person name="Miyadera T."/>
            <person name="Kojima H."/>
            <person name="Fukui M."/>
        </authorList>
    </citation>
    <scope>NUCLEOTIDE SEQUENCE</scope>
    <source>
        <strain evidence="2">Zm11</strain>
    </source>
</reference>
<gene>
    <name evidence="2" type="ORF">ZMTM_07740</name>
</gene>
<dbReference type="CDD" id="cd07821">
    <property type="entry name" value="PYR_PYL_RCAR_like"/>
    <property type="match status" value="1"/>
</dbReference>
<dbReference type="InterPro" id="IPR023393">
    <property type="entry name" value="START-like_dom_sf"/>
</dbReference>
<feature type="signal peptide" evidence="1">
    <location>
        <begin position="1"/>
        <end position="22"/>
    </location>
</feature>
<dbReference type="InterPro" id="IPR019587">
    <property type="entry name" value="Polyketide_cyclase/dehydratase"/>
</dbReference>
<accession>A0A8D5FZC7</accession>